<feature type="domain" description="IPT/TIG" evidence="3">
    <location>
        <begin position="45"/>
        <end position="123"/>
    </location>
</feature>
<dbReference type="InterPro" id="IPR014756">
    <property type="entry name" value="Ig_E-set"/>
</dbReference>
<dbReference type="EMBL" id="SGIT01000005">
    <property type="protein sequence ID" value="RZF58247.1"/>
    <property type="molecule type" value="Genomic_DNA"/>
</dbReference>
<dbReference type="InterPro" id="IPR002909">
    <property type="entry name" value="IPT_dom"/>
</dbReference>
<organism evidence="4 5">
    <name type="scientific">Sphingobacterium corticibacterium</name>
    <dbReference type="NCBI Taxonomy" id="2484746"/>
    <lineage>
        <taxon>Bacteria</taxon>
        <taxon>Pseudomonadati</taxon>
        <taxon>Bacteroidota</taxon>
        <taxon>Sphingobacteriia</taxon>
        <taxon>Sphingobacteriales</taxon>
        <taxon>Sphingobacteriaceae</taxon>
        <taxon>Sphingobacterium</taxon>
    </lineage>
</organism>
<evidence type="ECO:0000256" key="1">
    <source>
        <dbReference type="ARBA" id="ARBA00022737"/>
    </source>
</evidence>
<dbReference type="Proteomes" id="UP000292855">
    <property type="component" value="Unassembled WGS sequence"/>
</dbReference>
<protein>
    <recommendedName>
        <fullName evidence="3">IPT/TIG domain-containing protein</fullName>
    </recommendedName>
</protein>
<accession>A0A4Q6XP88</accession>
<evidence type="ECO:0000256" key="2">
    <source>
        <dbReference type="PROSITE-ProRule" id="PRU00504"/>
    </source>
</evidence>
<dbReference type="InterPro" id="IPR011042">
    <property type="entry name" value="6-blade_b-propeller_TolB-like"/>
</dbReference>
<dbReference type="SUPFAM" id="SSF81296">
    <property type="entry name" value="E set domains"/>
    <property type="match status" value="1"/>
</dbReference>
<evidence type="ECO:0000259" key="3">
    <source>
        <dbReference type="Pfam" id="PF01833"/>
    </source>
</evidence>
<sequence length="456" mass="50300">MKGNALRQVRTLAFFTALILCSTSCKDEEAASVGRDYDPSRPITLTSFYPVEGGARDKILLDGENFGTDHNQIKVYFNNKKAAIVSSSGNRIYAIVPRLPGENPSISVVIGEDSVAYDQHFNYTPQAQVTTVTGSGDREFVPGTLDQAHVCAKYLELDAEGNLFMTWRDGVGDEKFGVGRVSEAENLVTSMYLAASSPYPYANGITVDRTTGMMTVSHESVVEVFFSFDPREGWYPRQRNASFAGNHGIPTGDQYMNFVSFSPYDGYLYTRSRDGSVVRIHPDTYEATVVHKGSNTAGSKWPYGSQYGQGINPKKPWELWMTLHSNASPNEFRQGLMVLDLRPEHIDKGFRRVNATGGSGHRDGPLEDAVFNYPKDIKFDNDGNMFVADYGNHCIRMVSADGIVTTVAGQPGVSGYRDGGPIESMFNNPWGVAVNEQGDIYIADFGNSRIRKLVIE</sequence>
<dbReference type="OrthoDB" id="791543at2"/>
<proteinExistence type="predicted"/>
<dbReference type="Gene3D" id="2.120.10.30">
    <property type="entry name" value="TolB, C-terminal domain"/>
    <property type="match status" value="2"/>
</dbReference>
<dbReference type="AlphaFoldDB" id="A0A4Q6XP88"/>
<evidence type="ECO:0000313" key="5">
    <source>
        <dbReference type="Proteomes" id="UP000292855"/>
    </source>
</evidence>
<dbReference type="Pfam" id="PF01436">
    <property type="entry name" value="NHL"/>
    <property type="match status" value="2"/>
</dbReference>
<name>A0A4Q6XP88_9SPHI</name>
<dbReference type="Pfam" id="PF01833">
    <property type="entry name" value="TIG"/>
    <property type="match status" value="1"/>
</dbReference>
<feature type="repeat" description="NHL" evidence="2">
    <location>
        <begin position="426"/>
        <end position="450"/>
    </location>
</feature>
<dbReference type="SUPFAM" id="SSF63829">
    <property type="entry name" value="Calcium-dependent phosphotriesterase"/>
    <property type="match status" value="1"/>
</dbReference>
<comment type="caution">
    <text evidence="4">The sequence shown here is derived from an EMBL/GenBank/DDBJ whole genome shotgun (WGS) entry which is preliminary data.</text>
</comment>
<dbReference type="PANTHER" id="PTHR13833">
    <property type="match status" value="1"/>
</dbReference>
<dbReference type="PROSITE" id="PS51125">
    <property type="entry name" value="NHL"/>
    <property type="match status" value="1"/>
</dbReference>
<dbReference type="PANTHER" id="PTHR13833:SF71">
    <property type="entry name" value="NHL DOMAIN-CONTAINING PROTEIN"/>
    <property type="match status" value="1"/>
</dbReference>
<keyword evidence="5" id="KW-1185">Reference proteome</keyword>
<reference evidence="4 5" key="1">
    <citation type="submission" date="2019-02" db="EMBL/GenBank/DDBJ databases">
        <authorList>
            <person name="Li Y."/>
        </authorList>
    </citation>
    <scope>NUCLEOTIDE SEQUENCE [LARGE SCALE GENOMIC DNA]</scope>
    <source>
        <strain evidence="4 5">30C10-4-7</strain>
    </source>
</reference>
<keyword evidence="1" id="KW-0677">Repeat</keyword>
<evidence type="ECO:0000313" key="4">
    <source>
        <dbReference type="EMBL" id="RZF58247.1"/>
    </source>
</evidence>
<dbReference type="InterPro" id="IPR001258">
    <property type="entry name" value="NHL_repeat"/>
</dbReference>
<dbReference type="InterPro" id="IPR013783">
    <property type="entry name" value="Ig-like_fold"/>
</dbReference>
<dbReference type="Gene3D" id="2.60.40.10">
    <property type="entry name" value="Immunoglobulins"/>
    <property type="match status" value="1"/>
</dbReference>
<gene>
    <name evidence="4" type="ORF">EWE74_18555</name>
</gene>